<dbReference type="PANTHER" id="PTHR30273:SF2">
    <property type="entry name" value="PROTEIN FECR"/>
    <property type="match status" value="1"/>
</dbReference>
<dbReference type="Pfam" id="PF16344">
    <property type="entry name" value="FecR_C"/>
    <property type="match status" value="1"/>
</dbReference>
<evidence type="ECO:0000313" key="4">
    <source>
        <dbReference type="EMBL" id="MET7000060.1"/>
    </source>
</evidence>
<feature type="domain" description="Protein FecR C-terminal" evidence="3">
    <location>
        <begin position="318"/>
        <end position="385"/>
    </location>
</feature>
<keyword evidence="5" id="KW-1185">Reference proteome</keyword>
<comment type="caution">
    <text evidence="4">The sequence shown here is derived from an EMBL/GenBank/DDBJ whole genome shotgun (WGS) entry which is preliminary data.</text>
</comment>
<dbReference type="Proteomes" id="UP001549749">
    <property type="component" value="Unassembled WGS sequence"/>
</dbReference>
<dbReference type="Pfam" id="PF04773">
    <property type="entry name" value="FecR"/>
    <property type="match status" value="1"/>
</dbReference>
<dbReference type="InterPro" id="IPR032508">
    <property type="entry name" value="FecR_C"/>
</dbReference>
<feature type="transmembrane region" description="Helical" evidence="1">
    <location>
        <begin position="125"/>
        <end position="146"/>
    </location>
</feature>
<dbReference type="RefSeq" id="WP_354662621.1">
    <property type="nucleotide sequence ID" value="NZ_JBEXAC010000002.1"/>
</dbReference>
<evidence type="ECO:0000259" key="3">
    <source>
        <dbReference type="Pfam" id="PF16344"/>
    </source>
</evidence>
<keyword evidence="1" id="KW-0812">Transmembrane</keyword>
<evidence type="ECO:0000256" key="1">
    <source>
        <dbReference type="SAM" id="Phobius"/>
    </source>
</evidence>
<protein>
    <submittedName>
        <fullName evidence="4">FecR family protein</fullName>
    </submittedName>
</protein>
<dbReference type="EMBL" id="JBEXAC010000002">
    <property type="protein sequence ID" value="MET7000060.1"/>
    <property type="molecule type" value="Genomic_DNA"/>
</dbReference>
<feature type="domain" description="FecR protein" evidence="2">
    <location>
        <begin position="166"/>
        <end position="260"/>
    </location>
</feature>
<keyword evidence="1" id="KW-0472">Membrane</keyword>
<reference evidence="4 5" key="1">
    <citation type="submission" date="2024-06" db="EMBL/GenBank/DDBJ databases">
        <title>Chitinophaga defluvii sp. nov., isolated from municipal sewage.</title>
        <authorList>
            <person name="Zhang L."/>
        </authorList>
    </citation>
    <scope>NUCLEOTIDE SEQUENCE [LARGE SCALE GENOMIC DNA]</scope>
    <source>
        <strain evidence="4 5">H8</strain>
    </source>
</reference>
<accession>A0ABV2TBP9</accession>
<dbReference type="PANTHER" id="PTHR30273">
    <property type="entry name" value="PERIPLASMIC SIGNAL SENSOR AND SIGMA FACTOR ACTIVATOR FECR-RELATED"/>
    <property type="match status" value="1"/>
</dbReference>
<organism evidence="4 5">
    <name type="scientific">Chitinophaga defluvii</name>
    <dbReference type="NCBI Taxonomy" id="3163343"/>
    <lineage>
        <taxon>Bacteria</taxon>
        <taxon>Pseudomonadati</taxon>
        <taxon>Bacteroidota</taxon>
        <taxon>Chitinophagia</taxon>
        <taxon>Chitinophagales</taxon>
        <taxon>Chitinophagaceae</taxon>
        <taxon>Chitinophaga</taxon>
    </lineage>
</organism>
<proteinExistence type="predicted"/>
<dbReference type="Gene3D" id="3.55.50.30">
    <property type="match status" value="1"/>
</dbReference>
<dbReference type="Gene3D" id="2.60.120.1440">
    <property type="match status" value="1"/>
</dbReference>
<sequence length="387" mass="43032">MDFRDYGTAELVCDETFQRYCLGDHPADVLFWENWLLQHPEKAAIAEEARQLFFILNANQGNRLKQLQQLREGMHGAAFLRQHLPSASTPAAAHSRSLSVSDSLVNADSGPQAPAIPPRRLVAPVLKYAAGIAAAVLVAVTAYLGVYRFRQPAAQNSAAVTGNTIYQAGNHARKTLVLADGSVITLRENSALTVPPNFNTTTREVTLSGEAFFDVKHQQQQPFIVHTPAIDITVLGTVFNVSAYKNNPQTETALFRGKVEVALKDQPTQKITLYPNQKIVISNISPDQQPALPFKVIPLAQDPVNHKAKEIAWVRNRLEIENESLEQIAVKLEKWYGIPVTFTGEEVRKYRYSGTFESETIVKALEALQLSYPFNFRVDQDVIIISK</sequence>
<evidence type="ECO:0000259" key="2">
    <source>
        <dbReference type="Pfam" id="PF04773"/>
    </source>
</evidence>
<dbReference type="InterPro" id="IPR012373">
    <property type="entry name" value="Ferrdict_sens_TM"/>
</dbReference>
<keyword evidence="1" id="KW-1133">Transmembrane helix</keyword>
<name>A0ABV2TBP9_9BACT</name>
<gene>
    <name evidence="4" type="ORF">ABR189_21905</name>
</gene>
<evidence type="ECO:0000313" key="5">
    <source>
        <dbReference type="Proteomes" id="UP001549749"/>
    </source>
</evidence>
<dbReference type="InterPro" id="IPR006860">
    <property type="entry name" value="FecR"/>
</dbReference>